<dbReference type="InterPro" id="IPR036053">
    <property type="entry name" value="PABP-dom"/>
</dbReference>
<reference evidence="3" key="2">
    <citation type="submission" date="2025-09" db="UniProtKB">
        <authorList>
            <consortium name="Ensembl"/>
        </authorList>
    </citation>
    <scope>IDENTIFICATION</scope>
</reference>
<feature type="transmembrane region" description="Helical" evidence="1">
    <location>
        <begin position="275"/>
        <end position="297"/>
    </location>
</feature>
<keyword evidence="1" id="KW-1133">Transmembrane helix</keyword>
<dbReference type="Gene3D" id="1.10.1900.10">
    <property type="entry name" value="c-terminal domain of poly(a) binding protein"/>
    <property type="match status" value="3"/>
</dbReference>
<dbReference type="AlphaFoldDB" id="A0A3Q2WT51"/>
<dbReference type="Ensembl" id="ENSHBUT00000006028.1">
    <property type="protein sequence ID" value="ENSHBUP00000025414.1"/>
    <property type="gene ID" value="ENSHBUG00000000185.1"/>
</dbReference>
<keyword evidence="1" id="KW-0812">Transmembrane</keyword>
<dbReference type="GO" id="GO:0005634">
    <property type="term" value="C:nucleus"/>
    <property type="evidence" value="ECO:0007669"/>
    <property type="project" value="TreeGrafter"/>
</dbReference>
<dbReference type="InterPro" id="IPR002004">
    <property type="entry name" value="PABP_HYD_C"/>
</dbReference>
<dbReference type="SMART" id="SM00517">
    <property type="entry name" value="PolyA"/>
    <property type="match status" value="3"/>
</dbReference>
<dbReference type="Pfam" id="PF00658">
    <property type="entry name" value="MLLE"/>
    <property type="match status" value="3"/>
</dbReference>
<evidence type="ECO:0000313" key="4">
    <source>
        <dbReference type="Proteomes" id="UP000264840"/>
    </source>
</evidence>
<dbReference type="GO" id="GO:0000209">
    <property type="term" value="P:protein polyubiquitination"/>
    <property type="evidence" value="ECO:0007669"/>
    <property type="project" value="TreeGrafter"/>
</dbReference>
<evidence type="ECO:0000259" key="2">
    <source>
        <dbReference type="PROSITE" id="PS51309"/>
    </source>
</evidence>
<feature type="domain" description="PABC" evidence="2">
    <location>
        <begin position="1"/>
        <end position="70"/>
    </location>
</feature>
<dbReference type="GO" id="GO:0034450">
    <property type="term" value="F:ubiquitin-ubiquitin ligase activity"/>
    <property type="evidence" value="ECO:0007669"/>
    <property type="project" value="TreeGrafter"/>
</dbReference>
<feature type="domain" description="PABC" evidence="2">
    <location>
        <begin position="135"/>
        <end position="212"/>
    </location>
</feature>
<dbReference type="Proteomes" id="UP000264840">
    <property type="component" value="Unplaced"/>
</dbReference>
<keyword evidence="4" id="KW-1185">Reference proteome</keyword>
<dbReference type="GeneTree" id="ENSGT00390000011509"/>
<dbReference type="PROSITE" id="PS51309">
    <property type="entry name" value="PABC"/>
    <property type="match status" value="2"/>
</dbReference>
<proteinExistence type="predicted"/>
<accession>A0A3Q2WT51</accession>
<name>A0A3Q2WT51_HAPBU</name>
<dbReference type="SUPFAM" id="SSF63570">
    <property type="entry name" value="PABC (PABP) domain"/>
    <property type="match status" value="3"/>
</dbReference>
<evidence type="ECO:0000256" key="1">
    <source>
        <dbReference type="SAM" id="Phobius"/>
    </source>
</evidence>
<reference evidence="3" key="1">
    <citation type="submission" date="2025-08" db="UniProtKB">
        <authorList>
            <consortium name="Ensembl"/>
        </authorList>
    </citation>
    <scope>IDENTIFICATION</scope>
</reference>
<protein>
    <submittedName>
        <fullName evidence="3">Uncharacterized LOC106633087</fullName>
    </submittedName>
</protein>
<sequence>ESNMEEEEDLETLGEQLYALISSKHKEDAGKLTGMLLELPGPVLTQMLQDDAMLTAAVEKALRALQVCKDEDDVSVSSDSLGEQLFELVDVYNTGHSQKITGMLLEQHKDAILKLLTDPSLLEEQVHLAMKTLKEQNMEETDVSDTSELDDTESFGEKLFSLVVEMDPLHANDITGMLLEMDPATLQQLLSDHTMLQIAVQKAQALCQSVIYVNDNFLITLKDMAQRNAHSKPDRKKLVLSRFLLPIVTPLYLFSNSTNNTAESVCTPHLLLLRVPYSSLLTSALLVINVVAFLLSFPAELYFPETLNCYVMNETRGHLFQSATEGQKYLYYDFFPPHFYLLYL</sequence>
<dbReference type="GO" id="GO:0003723">
    <property type="term" value="F:RNA binding"/>
    <property type="evidence" value="ECO:0007669"/>
    <property type="project" value="InterPro"/>
</dbReference>
<dbReference type="GO" id="GO:0090263">
    <property type="term" value="P:positive regulation of canonical Wnt signaling pathway"/>
    <property type="evidence" value="ECO:0007669"/>
    <property type="project" value="TreeGrafter"/>
</dbReference>
<keyword evidence="1" id="KW-0472">Membrane</keyword>
<dbReference type="GO" id="GO:0005737">
    <property type="term" value="C:cytoplasm"/>
    <property type="evidence" value="ECO:0007669"/>
    <property type="project" value="TreeGrafter"/>
</dbReference>
<dbReference type="PANTHER" id="PTHR46276:SF1">
    <property type="entry name" value="E3 UBIQUITIN-PROTEIN LIGASE UBR5"/>
    <property type="match status" value="1"/>
</dbReference>
<dbReference type="PANTHER" id="PTHR46276">
    <property type="entry name" value="E3 UBIQUITIN-PROTEIN LIGASE UBR5"/>
    <property type="match status" value="1"/>
</dbReference>
<dbReference type="OMA" id="MNETRGH"/>
<dbReference type="STRING" id="8153.ENSHBUP00000025414"/>
<organism evidence="3 4">
    <name type="scientific">Haplochromis burtoni</name>
    <name type="common">Burton's mouthbrooder</name>
    <name type="synonym">Chromis burtoni</name>
    <dbReference type="NCBI Taxonomy" id="8153"/>
    <lineage>
        <taxon>Eukaryota</taxon>
        <taxon>Metazoa</taxon>
        <taxon>Chordata</taxon>
        <taxon>Craniata</taxon>
        <taxon>Vertebrata</taxon>
        <taxon>Euteleostomi</taxon>
        <taxon>Actinopterygii</taxon>
        <taxon>Neopterygii</taxon>
        <taxon>Teleostei</taxon>
        <taxon>Neoteleostei</taxon>
        <taxon>Acanthomorphata</taxon>
        <taxon>Ovalentaria</taxon>
        <taxon>Cichlomorphae</taxon>
        <taxon>Cichliformes</taxon>
        <taxon>Cichlidae</taxon>
        <taxon>African cichlids</taxon>
        <taxon>Pseudocrenilabrinae</taxon>
        <taxon>Haplochromini</taxon>
        <taxon>Haplochromis</taxon>
    </lineage>
</organism>
<evidence type="ECO:0000313" key="3">
    <source>
        <dbReference type="Ensembl" id="ENSHBUP00000025414.1"/>
    </source>
</evidence>